<accession>A0A183V0C4</accession>
<dbReference type="PANTHER" id="PTHR23005:SF5">
    <property type="entry name" value="NUP637, PUTATIVE-RELATED"/>
    <property type="match status" value="1"/>
</dbReference>
<dbReference type="PANTHER" id="PTHR23005">
    <property type="entry name" value="RETINITIS PIGMENTOSA 1 PROTEIN"/>
    <property type="match status" value="1"/>
</dbReference>
<organism evidence="9 10">
    <name type="scientific">Toxocara canis</name>
    <name type="common">Canine roundworm</name>
    <dbReference type="NCBI Taxonomy" id="6265"/>
    <lineage>
        <taxon>Eukaryota</taxon>
        <taxon>Metazoa</taxon>
        <taxon>Ecdysozoa</taxon>
        <taxon>Nematoda</taxon>
        <taxon>Chromadorea</taxon>
        <taxon>Rhabditida</taxon>
        <taxon>Spirurina</taxon>
        <taxon>Ascaridomorpha</taxon>
        <taxon>Ascaridoidea</taxon>
        <taxon>Toxocaridae</taxon>
        <taxon>Toxocara</taxon>
    </lineage>
</organism>
<keyword evidence="4" id="KW-0677">Repeat</keyword>
<dbReference type="SMART" id="SM00537">
    <property type="entry name" value="DCX"/>
    <property type="match status" value="2"/>
</dbReference>
<dbReference type="SUPFAM" id="SSF89837">
    <property type="entry name" value="Doublecortin (DC)"/>
    <property type="match status" value="2"/>
</dbReference>
<reference evidence="10" key="1">
    <citation type="submission" date="2016-06" db="UniProtKB">
        <authorList>
            <consortium name="WormBaseParasite"/>
        </authorList>
    </citation>
    <scope>IDENTIFICATION</scope>
</reference>
<dbReference type="Gene3D" id="3.10.20.230">
    <property type="entry name" value="Doublecortin domain"/>
    <property type="match status" value="2"/>
</dbReference>
<feature type="domain" description="Doublecortin" evidence="7">
    <location>
        <begin position="130"/>
        <end position="196"/>
    </location>
</feature>
<keyword evidence="5" id="KW-0966">Cell projection</keyword>
<reference evidence="8 9" key="2">
    <citation type="submission" date="2018-11" db="EMBL/GenBank/DDBJ databases">
        <authorList>
            <consortium name="Pathogen Informatics"/>
        </authorList>
    </citation>
    <scope>NUCLEOTIDE SEQUENCE [LARGE SCALE GENOMIC DNA]</scope>
</reference>
<dbReference type="EMBL" id="UYWY01022116">
    <property type="protein sequence ID" value="VDM45515.1"/>
    <property type="molecule type" value="Genomic_DNA"/>
</dbReference>
<dbReference type="PROSITE" id="PS50096">
    <property type="entry name" value="IQ"/>
    <property type="match status" value="1"/>
</dbReference>
<dbReference type="WBParaSite" id="TCNE_0001419401-mRNA-1">
    <property type="protein sequence ID" value="TCNE_0001419401-mRNA-1"/>
    <property type="gene ID" value="TCNE_0001419401"/>
</dbReference>
<dbReference type="Gene3D" id="1.20.5.190">
    <property type="match status" value="1"/>
</dbReference>
<feature type="region of interest" description="Disordered" evidence="6">
    <location>
        <begin position="223"/>
        <end position="449"/>
    </location>
</feature>
<dbReference type="Pfam" id="PF03607">
    <property type="entry name" value="DCX"/>
    <property type="match status" value="2"/>
</dbReference>
<keyword evidence="9" id="KW-1185">Reference proteome</keyword>
<dbReference type="SMART" id="SM00015">
    <property type="entry name" value="IQ"/>
    <property type="match status" value="1"/>
</dbReference>
<evidence type="ECO:0000256" key="2">
    <source>
        <dbReference type="ARBA" id="ARBA00004496"/>
    </source>
</evidence>
<evidence type="ECO:0000256" key="4">
    <source>
        <dbReference type="ARBA" id="ARBA00022737"/>
    </source>
</evidence>
<feature type="domain" description="Doublecortin" evidence="7">
    <location>
        <begin position="40"/>
        <end position="108"/>
    </location>
</feature>
<evidence type="ECO:0000256" key="5">
    <source>
        <dbReference type="ARBA" id="ARBA00023273"/>
    </source>
</evidence>
<keyword evidence="3" id="KW-0963">Cytoplasm</keyword>
<feature type="compositionally biased region" description="Basic and acidic residues" evidence="6">
    <location>
        <begin position="377"/>
        <end position="387"/>
    </location>
</feature>
<dbReference type="GO" id="GO:0005930">
    <property type="term" value="C:axoneme"/>
    <property type="evidence" value="ECO:0007669"/>
    <property type="project" value="TreeGrafter"/>
</dbReference>
<dbReference type="Proteomes" id="UP000050794">
    <property type="component" value="Unassembled WGS sequence"/>
</dbReference>
<feature type="compositionally biased region" description="Polar residues" evidence="6">
    <location>
        <begin position="229"/>
        <end position="258"/>
    </location>
</feature>
<evidence type="ECO:0000313" key="10">
    <source>
        <dbReference type="WBParaSite" id="TCNE_0001419401-mRNA-1"/>
    </source>
</evidence>
<evidence type="ECO:0000313" key="8">
    <source>
        <dbReference type="EMBL" id="VDM45515.1"/>
    </source>
</evidence>
<dbReference type="CDD" id="cd23767">
    <property type="entry name" value="IQCD"/>
    <property type="match status" value="1"/>
</dbReference>
<evidence type="ECO:0000256" key="6">
    <source>
        <dbReference type="SAM" id="MobiDB-lite"/>
    </source>
</evidence>
<name>A0A183V0C4_TOXCA</name>
<evidence type="ECO:0000256" key="1">
    <source>
        <dbReference type="ARBA" id="ARBA00004316"/>
    </source>
</evidence>
<evidence type="ECO:0000259" key="7">
    <source>
        <dbReference type="PROSITE" id="PS50309"/>
    </source>
</evidence>
<protein>
    <submittedName>
        <fullName evidence="10">Doublecortin domain-containing protein</fullName>
    </submittedName>
</protein>
<gene>
    <name evidence="8" type="ORF">TCNE_LOCUS14194</name>
</gene>
<dbReference type="GO" id="GO:0042461">
    <property type="term" value="P:photoreceptor cell development"/>
    <property type="evidence" value="ECO:0007669"/>
    <property type="project" value="TreeGrafter"/>
</dbReference>
<sequence length="467" mass="52291">MDASTNRSATLLPNLPDPVNGKIKTYDCSHRTFTRPYSAKTVFFYKEGDNYFTGVRVPVSKARYRNMDSLLDDLNSNIQMPFGVRRLTTPLGRTHIETIDQLQHLGRYPLLFEVIVPMNWISKHYEMLSIKMLFVLNGKPSRIYRALLNPMRMKTFDALLEEVSQGLQIAIFKIYTYAGHRVLSIDELMSMSEARVLAVPRHERPILKKHAVAPLVTSLPPISQEKMSKSTSAATSRKLTTGTKSSSNRVTSPYNANSIERPRQVKSTKRMPLTRQTVSMKREATALANDSSKRKRRDKVNTNDTFVVDSPRVLKMVGKDDNDSGRPQSPEEVDLERSKSSENQTEVTDENANKVEGEVGDENTPSRGGHQDSTLGEEPKEVQKSESDINGDVANKASEPRQQKDVDELEAEPDAEEGSPRETGDDVDEGIGSGGSANDGESRRNKAATTIQAHFRGYLMRQQLNNS</sequence>
<dbReference type="InterPro" id="IPR036572">
    <property type="entry name" value="Doublecortin_dom_sf"/>
</dbReference>
<feature type="compositionally biased region" description="Acidic residues" evidence="6">
    <location>
        <begin position="407"/>
        <end position="417"/>
    </location>
</feature>
<dbReference type="GO" id="GO:0035556">
    <property type="term" value="P:intracellular signal transduction"/>
    <property type="evidence" value="ECO:0007669"/>
    <property type="project" value="InterPro"/>
</dbReference>
<dbReference type="Pfam" id="PF00612">
    <property type="entry name" value="IQ"/>
    <property type="match status" value="1"/>
</dbReference>
<dbReference type="InterPro" id="IPR003533">
    <property type="entry name" value="Doublecortin_dom"/>
</dbReference>
<evidence type="ECO:0000313" key="9">
    <source>
        <dbReference type="Proteomes" id="UP000050794"/>
    </source>
</evidence>
<dbReference type="InterPro" id="IPR000048">
    <property type="entry name" value="IQ_motif_EF-hand-BS"/>
</dbReference>
<comment type="subcellular location">
    <subcellularLocation>
        <location evidence="1">Cell projection</location>
    </subcellularLocation>
    <subcellularLocation>
        <location evidence="2">Cytoplasm</location>
    </subcellularLocation>
</comment>
<dbReference type="GO" id="GO:0035082">
    <property type="term" value="P:axoneme assembly"/>
    <property type="evidence" value="ECO:0007669"/>
    <property type="project" value="TreeGrafter"/>
</dbReference>
<proteinExistence type="predicted"/>
<dbReference type="PROSITE" id="PS50309">
    <property type="entry name" value="DC"/>
    <property type="match status" value="2"/>
</dbReference>
<evidence type="ECO:0000256" key="3">
    <source>
        <dbReference type="ARBA" id="ARBA00022490"/>
    </source>
</evidence>
<dbReference type="AlphaFoldDB" id="A0A183V0C4"/>
<feature type="compositionally biased region" description="Polar residues" evidence="6">
    <location>
        <begin position="363"/>
        <end position="374"/>
    </location>
</feature>